<reference evidence="1" key="1">
    <citation type="submission" date="2021-05" db="EMBL/GenBank/DDBJ databases">
        <authorList>
            <person name="Pan Q."/>
            <person name="Jouanno E."/>
            <person name="Zahm M."/>
            <person name="Klopp C."/>
            <person name="Cabau C."/>
            <person name="Louis A."/>
            <person name="Berthelot C."/>
            <person name="Parey E."/>
            <person name="Roest Crollius H."/>
            <person name="Montfort J."/>
            <person name="Robinson-Rechavi M."/>
            <person name="Bouchez O."/>
            <person name="Lampietro C."/>
            <person name="Lopez Roques C."/>
            <person name="Donnadieu C."/>
            <person name="Postlethwait J."/>
            <person name="Bobe J."/>
            <person name="Dillon D."/>
            <person name="Chandos A."/>
            <person name="von Hippel F."/>
            <person name="Guiguen Y."/>
        </authorList>
    </citation>
    <scope>NUCLEOTIDE SEQUENCE</scope>
    <source>
        <strain evidence="1">YG-Jan2019</strain>
    </source>
</reference>
<protein>
    <submittedName>
        <fullName evidence="1">Uncharacterized protein</fullName>
    </submittedName>
</protein>
<name>A0ACC2HAA5_DALPE</name>
<proteinExistence type="predicted"/>
<comment type="caution">
    <text evidence="1">The sequence shown here is derived from an EMBL/GenBank/DDBJ whole genome shotgun (WGS) entry which is preliminary data.</text>
</comment>
<accession>A0ACC2HAA5</accession>
<dbReference type="EMBL" id="CM055731">
    <property type="protein sequence ID" value="KAJ8012717.1"/>
    <property type="molecule type" value="Genomic_DNA"/>
</dbReference>
<sequence>MYPQFLSKTVRSPSNTTTLVVHPIAPGPDRHHALAPSEPDHDPVSRTQPCSSLVRPETRPHAAQHAAPRRPSVAPSGRGCCLGMDTQGCQPGEAGLRVYPGIRRVSQSPSRADLCQPPVSGGVTQSAGEGWGLLGGFLQLQPMLSLDTNGIATQATGPMEENSHCGRNSQDWVLWALLFCQSALLPHSTAKGNNIYPETFRAPYSHKEMGNRKSRALPVWAGSIDFGAKRHSTGCNV</sequence>
<organism evidence="1 2">
    <name type="scientific">Dallia pectoralis</name>
    <name type="common">Alaska blackfish</name>
    <dbReference type="NCBI Taxonomy" id="75939"/>
    <lineage>
        <taxon>Eukaryota</taxon>
        <taxon>Metazoa</taxon>
        <taxon>Chordata</taxon>
        <taxon>Craniata</taxon>
        <taxon>Vertebrata</taxon>
        <taxon>Euteleostomi</taxon>
        <taxon>Actinopterygii</taxon>
        <taxon>Neopterygii</taxon>
        <taxon>Teleostei</taxon>
        <taxon>Protacanthopterygii</taxon>
        <taxon>Esociformes</taxon>
        <taxon>Umbridae</taxon>
        <taxon>Dallia</taxon>
    </lineage>
</organism>
<dbReference type="Proteomes" id="UP001157502">
    <property type="component" value="Chromosome 4"/>
</dbReference>
<evidence type="ECO:0000313" key="2">
    <source>
        <dbReference type="Proteomes" id="UP001157502"/>
    </source>
</evidence>
<evidence type="ECO:0000313" key="1">
    <source>
        <dbReference type="EMBL" id="KAJ8012717.1"/>
    </source>
</evidence>
<keyword evidence="2" id="KW-1185">Reference proteome</keyword>
<gene>
    <name evidence="1" type="ORF">DPEC_G00045790</name>
</gene>